<dbReference type="InterPro" id="IPR034660">
    <property type="entry name" value="DinB/YfiT-like"/>
</dbReference>
<dbReference type="InterPro" id="IPR024775">
    <property type="entry name" value="DinB-like"/>
</dbReference>
<dbReference type="Gene3D" id="1.20.120.450">
    <property type="entry name" value="dinb family like domain"/>
    <property type="match status" value="1"/>
</dbReference>
<gene>
    <name evidence="2" type="ORF">SAMN04488108_2960</name>
</gene>
<feature type="domain" description="DinB-like" evidence="1">
    <location>
        <begin position="15"/>
        <end position="136"/>
    </location>
</feature>
<accession>A0A1M7ZGJ6</accession>
<organism evidence="2 3">
    <name type="scientific">Algoriphagus zhangzhouensis</name>
    <dbReference type="NCBI Taxonomy" id="1073327"/>
    <lineage>
        <taxon>Bacteria</taxon>
        <taxon>Pseudomonadati</taxon>
        <taxon>Bacteroidota</taxon>
        <taxon>Cytophagia</taxon>
        <taxon>Cytophagales</taxon>
        <taxon>Cyclobacteriaceae</taxon>
        <taxon>Algoriphagus</taxon>
    </lineage>
</organism>
<dbReference type="STRING" id="1073327.SAMN04488108_2960"/>
<keyword evidence="3" id="KW-1185">Reference proteome</keyword>
<reference evidence="3" key="1">
    <citation type="submission" date="2016-12" db="EMBL/GenBank/DDBJ databases">
        <authorList>
            <person name="Varghese N."/>
            <person name="Submissions S."/>
        </authorList>
    </citation>
    <scope>NUCLEOTIDE SEQUENCE [LARGE SCALE GENOMIC DNA]</scope>
    <source>
        <strain evidence="3">DSM 25035</strain>
    </source>
</reference>
<dbReference type="Proteomes" id="UP000184609">
    <property type="component" value="Unassembled WGS sequence"/>
</dbReference>
<evidence type="ECO:0000313" key="3">
    <source>
        <dbReference type="Proteomes" id="UP000184609"/>
    </source>
</evidence>
<dbReference type="AlphaFoldDB" id="A0A1M7ZGJ6"/>
<dbReference type="RefSeq" id="WP_073572596.1">
    <property type="nucleotide sequence ID" value="NZ_FRXN01000004.1"/>
</dbReference>
<name>A0A1M7ZGJ6_9BACT</name>
<proteinExistence type="predicted"/>
<dbReference type="EMBL" id="FRXN01000004">
    <property type="protein sequence ID" value="SHO63796.1"/>
    <property type="molecule type" value="Genomic_DNA"/>
</dbReference>
<dbReference type="Pfam" id="PF12867">
    <property type="entry name" value="DinB_2"/>
    <property type="match status" value="1"/>
</dbReference>
<evidence type="ECO:0000259" key="1">
    <source>
        <dbReference type="Pfam" id="PF12867"/>
    </source>
</evidence>
<sequence length="147" mass="16952">MKEAMLEMLVQAELTSSNLQQVQDEHWNWKLNAESNSIGFILLHMGEIVNLFGTFFEIPTEVQNTTMGFEDNGQGKDIQASKALIKKGFSNLKDLIESSEEEYWKGIIFTPFFGEVSRFRLFSHILFHHFHHSGQISAIMKKGREIE</sequence>
<dbReference type="SUPFAM" id="SSF109854">
    <property type="entry name" value="DinB/YfiT-like putative metalloenzymes"/>
    <property type="match status" value="1"/>
</dbReference>
<dbReference type="OrthoDB" id="824606at2"/>
<evidence type="ECO:0000313" key="2">
    <source>
        <dbReference type="EMBL" id="SHO63796.1"/>
    </source>
</evidence>
<protein>
    <submittedName>
        <fullName evidence="2">DinB family protein</fullName>
    </submittedName>
</protein>